<name>A0A6C0ISJ8_9ZZZZ</name>
<protein>
    <recommendedName>
        <fullName evidence="3">Phage tail collar domain-containing protein</fullName>
    </recommendedName>
</protein>
<feature type="region of interest" description="Disordered" evidence="1">
    <location>
        <begin position="197"/>
        <end position="218"/>
    </location>
</feature>
<sequence length="270" mass="30048">MNMKLEPRDYIVIILVCAFIYLKYENSCNKNNIEKMTDTKDIPSQITEQINKIYKADIQAIRNLADVSKKLQDKGLTIPGDLTVEGKFNYLPTGSIIAFNGITAPKGWTVCDGTKGTPDLRGRFIRMWNDTGFKQTDAWHGGATQYNVKCKRISNNKDTLSGNKRGSDKGYIFKHSFGDMAGTDVTILDKRELAPHNHGEAGNHTHGHKKGTNAGCGDRGASKYRRGCPYYKDVDTSTSHGGKHTHATEGYGWGHGISNPYHVLTYIMKL</sequence>
<evidence type="ECO:0000313" key="2">
    <source>
        <dbReference type="EMBL" id="QHT96214.1"/>
    </source>
</evidence>
<reference evidence="2" key="1">
    <citation type="journal article" date="2020" name="Nature">
        <title>Giant virus diversity and host interactions through global metagenomics.</title>
        <authorList>
            <person name="Schulz F."/>
            <person name="Roux S."/>
            <person name="Paez-Espino D."/>
            <person name="Jungbluth S."/>
            <person name="Walsh D.A."/>
            <person name="Denef V.J."/>
            <person name="McMahon K.D."/>
            <person name="Konstantinidis K.T."/>
            <person name="Eloe-Fadrosh E.A."/>
            <person name="Kyrpides N.C."/>
            <person name="Woyke T."/>
        </authorList>
    </citation>
    <scope>NUCLEOTIDE SEQUENCE</scope>
    <source>
        <strain evidence="2">GVMAG-M-3300024302-11</strain>
    </source>
</reference>
<dbReference type="AlphaFoldDB" id="A0A6C0ISJ8"/>
<accession>A0A6C0ISJ8</accession>
<organism evidence="2">
    <name type="scientific">viral metagenome</name>
    <dbReference type="NCBI Taxonomy" id="1070528"/>
    <lineage>
        <taxon>unclassified sequences</taxon>
        <taxon>metagenomes</taxon>
        <taxon>organismal metagenomes</taxon>
    </lineage>
</organism>
<dbReference type="SUPFAM" id="SSF88874">
    <property type="entry name" value="Receptor-binding domain of short tail fibre protein gp12"/>
    <property type="match status" value="1"/>
</dbReference>
<proteinExistence type="predicted"/>
<evidence type="ECO:0008006" key="3">
    <source>
        <dbReference type="Google" id="ProtNLM"/>
    </source>
</evidence>
<dbReference type="EMBL" id="MN740254">
    <property type="protein sequence ID" value="QHT96214.1"/>
    <property type="molecule type" value="Genomic_DNA"/>
</dbReference>
<evidence type="ECO:0000256" key="1">
    <source>
        <dbReference type="SAM" id="MobiDB-lite"/>
    </source>
</evidence>